<comment type="caution">
    <text evidence="2">The sequence shown here is derived from an EMBL/GenBank/DDBJ whole genome shotgun (WGS) entry which is preliminary data.</text>
</comment>
<gene>
    <name evidence="2" type="ORF">N864_16535</name>
</gene>
<sequence>MTDTTTTTGEQGPAMPANASENLKHAVGCPEGRVETTNHDSVTTTHCVDCGAHWPEAPTISGALSGVTPDHSDLMREAGR</sequence>
<protein>
    <submittedName>
        <fullName evidence="2">Uncharacterized protein</fullName>
    </submittedName>
</protein>
<evidence type="ECO:0000313" key="2">
    <source>
        <dbReference type="EMBL" id="EWT04020.1"/>
    </source>
</evidence>
<name>W9GDA7_9MICO</name>
<organism evidence="2 3">
    <name type="scientific">Intrasporangium chromatireducens Q5-1</name>
    <dbReference type="NCBI Taxonomy" id="584657"/>
    <lineage>
        <taxon>Bacteria</taxon>
        <taxon>Bacillati</taxon>
        <taxon>Actinomycetota</taxon>
        <taxon>Actinomycetes</taxon>
        <taxon>Micrococcales</taxon>
        <taxon>Intrasporangiaceae</taxon>
        <taxon>Intrasporangium</taxon>
    </lineage>
</organism>
<keyword evidence="3" id="KW-1185">Reference proteome</keyword>
<proteinExistence type="predicted"/>
<dbReference type="Proteomes" id="UP000019494">
    <property type="component" value="Unassembled WGS sequence"/>
</dbReference>
<evidence type="ECO:0000313" key="3">
    <source>
        <dbReference type="Proteomes" id="UP000019494"/>
    </source>
</evidence>
<reference evidence="3" key="1">
    <citation type="submission" date="2013-08" db="EMBL/GenBank/DDBJ databases">
        <title>Intrasporangium oryzae NRRL B-24470.</title>
        <authorList>
            <person name="Liu H."/>
            <person name="Wang G."/>
        </authorList>
    </citation>
    <scope>NUCLEOTIDE SEQUENCE [LARGE SCALE GENOMIC DNA]</scope>
    <source>
        <strain evidence="3">Q5-1</strain>
    </source>
</reference>
<accession>W9GDA7</accession>
<dbReference type="AlphaFoldDB" id="W9GDA7"/>
<feature type="region of interest" description="Disordered" evidence="1">
    <location>
        <begin position="61"/>
        <end position="80"/>
    </location>
</feature>
<dbReference type="EMBL" id="AWQS01000357">
    <property type="protein sequence ID" value="EWT04020.1"/>
    <property type="molecule type" value="Genomic_DNA"/>
</dbReference>
<feature type="compositionally biased region" description="Basic and acidic residues" evidence="1">
    <location>
        <begin position="70"/>
        <end position="80"/>
    </location>
</feature>
<feature type="region of interest" description="Disordered" evidence="1">
    <location>
        <begin position="1"/>
        <end position="21"/>
    </location>
</feature>
<dbReference type="OrthoDB" id="962301at2"/>
<evidence type="ECO:0000256" key="1">
    <source>
        <dbReference type="SAM" id="MobiDB-lite"/>
    </source>
</evidence>
<dbReference type="RefSeq" id="WP_034721936.1">
    <property type="nucleotide sequence ID" value="NZ_AWQS01000357.1"/>
</dbReference>